<sequence>MSEKLYDAKDVIRCCYKLSDTDIDCLFKLIELNKPVTSDELSQMMKVSKTTVENSLKKLIDSGLVIRSKSEDKKIGRPKYYYSIVENIINKIREDLLNCSRKMQLSL</sequence>
<evidence type="ECO:0000313" key="2">
    <source>
        <dbReference type="EMBL" id="MBB5254240.1"/>
    </source>
</evidence>
<gene>
    <name evidence="3" type="ORF">D1869_06255</name>
    <name evidence="2" type="ORF">HNQ62_002013</name>
</gene>
<dbReference type="GeneID" id="42800831"/>
<accession>A0A650CG12</accession>
<dbReference type="Pfam" id="PF01978">
    <property type="entry name" value="TrmB"/>
    <property type="match status" value="1"/>
</dbReference>
<dbReference type="KEGG" id="soh:D1869_06255"/>
<evidence type="ECO:0000313" key="3">
    <source>
        <dbReference type="EMBL" id="QGR16831.1"/>
    </source>
</evidence>
<dbReference type="EMBL" id="CP045484">
    <property type="protein sequence ID" value="QGR16831.1"/>
    <property type="molecule type" value="Genomic_DNA"/>
</dbReference>
<dbReference type="CDD" id="cd00090">
    <property type="entry name" value="HTH_ARSR"/>
    <property type="match status" value="1"/>
</dbReference>
<dbReference type="AlphaFoldDB" id="A0A650CG12"/>
<dbReference type="EMBL" id="JACHFY010000012">
    <property type="protein sequence ID" value="MBB5254240.1"/>
    <property type="molecule type" value="Genomic_DNA"/>
</dbReference>
<dbReference type="Proteomes" id="UP000427373">
    <property type="component" value="Chromosome"/>
</dbReference>
<dbReference type="Gene3D" id="1.10.10.10">
    <property type="entry name" value="Winged helix-like DNA-binding domain superfamily/Winged helix DNA-binding domain"/>
    <property type="match status" value="1"/>
</dbReference>
<feature type="domain" description="Transcription regulator TrmB N-terminal" evidence="1">
    <location>
        <begin position="15"/>
        <end position="82"/>
    </location>
</feature>
<evidence type="ECO:0000259" key="1">
    <source>
        <dbReference type="Pfam" id="PF01978"/>
    </source>
</evidence>
<evidence type="ECO:0000313" key="5">
    <source>
        <dbReference type="Proteomes" id="UP000582213"/>
    </source>
</evidence>
<reference evidence="3 4" key="1">
    <citation type="submission" date="2019-10" db="EMBL/GenBank/DDBJ databases">
        <title>Genome Sequences from Six Type Strain Members of the Archaeal Family Sulfolobaceae: Acidianus ambivalens, Acidianus infernus, Metallosphaera prunae, Stygiolobus azoricus, Sulfolobus metallicus, and Sulfurisphaera ohwakuensis.</title>
        <authorList>
            <person name="Counts J.A."/>
            <person name="Kelly R.M."/>
        </authorList>
    </citation>
    <scope>NUCLEOTIDE SEQUENCE [LARGE SCALE GENOMIC DNA]</scope>
    <source>
        <strain evidence="3 4">TA-1</strain>
    </source>
</reference>
<evidence type="ECO:0000313" key="4">
    <source>
        <dbReference type="Proteomes" id="UP000427373"/>
    </source>
</evidence>
<name>A0A650CG12_SULOH</name>
<dbReference type="InterPro" id="IPR036390">
    <property type="entry name" value="WH_DNA-bd_sf"/>
</dbReference>
<dbReference type="InterPro" id="IPR036388">
    <property type="entry name" value="WH-like_DNA-bd_sf"/>
</dbReference>
<organism evidence="3 4">
    <name type="scientific">Sulfurisphaera ohwakuensis</name>
    <dbReference type="NCBI Taxonomy" id="69656"/>
    <lineage>
        <taxon>Archaea</taxon>
        <taxon>Thermoproteota</taxon>
        <taxon>Thermoprotei</taxon>
        <taxon>Sulfolobales</taxon>
        <taxon>Sulfolobaceae</taxon>
        <taxon>Sulfurisphaera</taxon>
    </lineage>
</organism>
<dbReference type="SUPFAM" id="SSF46785">
    <property type="entry name" value="Winged helix' DNA-binding domain"/>
    <property type="match status" value="1"/>
</dbReference>
<dbReference type="OrthoDB" id="39591at2157"/>
<dbReference type="InterPro" id="IPR002831">
    <property type="entry name" value="Tscrpt_reg_TrmB_N"/>
</dbReference>
<dbReference type="InterPro" id="IPR011991">
    <property type="entry name" value="ArsR-like_HTH"/>
</dbReference>
<protein>
    <submittedName>
        <fullName evidence="3">HTH domain-containing protein</fullName>
    </submittedName>
    <submittedName>
        <fullName evidence="2">Putative transcriptional regulator</fullName>
    </submittedName>
</protein>
<reference evidence="2 5" key="2">
    <citation type="submission" date="2020-08" db="EMBL/GenBank/DDBJ databases">
        <title>Genomic Encyclopedia of Type Strains, Phase IV (KMG-IV): sequencing the most valuable type-strain genomes for metagenomic binning, comparative biology and taxonomic classification.</title>
        <authorList>
            <person name="Goeker M."/>
        </authorList>
    </citation>
    <scope>NUCLEOTIDE SEQUENCE [LARGE SCALE GENOMIC DNA]</scope>
    <source>
        <strain evidence="2 5">DSM 12421</strain>
    </source>
</reference>
<proteinExistence type="predicted"/>
<dbReference type="RefSeq" id="WP_156014385.1">
    <property type="nucleotide sequence ID" value="NZ_CP045484.1"/>
</dbReference>
<keyword evidence="4" id="KW-1185">Reference proteome</keyword>
<dbReference type="Proteomes" id="UP000582213">
    <property type="component" value="Unassembled WGS sequence"/>
</dbReference>